<sequence length="68" mass="7863">MLCSAACRLRLRHQLHTVVVISPTIQSPPSTTLLQIWCYPPPRALRFKPCRDRASPPSVRIKSRRRSR</sequence>
<dbReference type="Proteomes" id="UP001295469">
    <property type="component" value="Chromosome C05"/>
</dbReference>
<dbReference type="AlphaFoldDB" id="A0A816KTQ1"/>
<evidence type="ECO:0000256" key="1">
    <source>
        <dbReference type="SAM" id="MobiDB-lite"/>
    </source>
</evidence>
<dbReference type="EMBL" id="HG994369">
    <property type="protein sequence ID" value="CAF1927696.1"/>
    <property type="molecule type" value="Genomic_DNA"/>
</dbReference>
<gene>
    <name evidence="2" type="ORF">DARMORV10_C05P21520.1</name>
</gene>
<protein>
    <submittedName>
        <fullName evidence="2">(rape) hypothetical protein</fullName>
    </submittedName>
</protein>
<accession>A0A816KTQ1</accession>
<feature type="region of interest" description="Disordered" evidence="1">
    <location>
        <begin position="49"/>
        <end position="68"/>
    </location>
</feature>
<reference evidence="2" key="1">
    <citation type="submission" date="2021-01" db="EMBL/GenBank/DDBJ databases">
        <authorList>
            <consortium name="Genoscope - CEA"/>
            <person name="William W."/>
        </authorList>
    </citation>
    <scope>NUCLEOTIDE SEQUENCE</scope>
</reference>
<organism evidence="2">
    <name type="scientific">Brassica napus</name>
    <name type="common">Rape</name>
    <dbReference type="NCBI Taxonomy" id="3708"/>
    <lineage>
        <taxon>Eukaryota</taxon>
        <taxon>Viridiplantae</taxon>
        <taxon>Streptophyta</taxon>
        <taxon>Embryophyta</taxon>
        <taxon>Tracheophyta</taxon>
        <taxon>Spermatophyta</taxon>
        <taxon>Magnoliopsida</taxon>
        <taxon>eudicotyledons</taxon>
        <taxon>Gunneridae</taxon>
        <taxon>Pentapetalae</taxon>
        <taxon>rosids</taxon>
        <taxon>malvids</taxon>
        <taxon>Brassicales</taxon>
        <taxon>Brassicaceae</taxon>
        <taxon>Brassiceae</taxon>
        <taxon>Brassica</taxon>
    </lineage>
</organism>
<evidence type="ECO:0000313" key="2">
    <source>
        <dbReference type="EMBL" id="CAF1927696.1"/>
    </source>
</evidence>
<proteinExistence type="predicted"/>
<name>A0A816KTQ1_BRANA</name>